<dbReference type="AlphaFoldDB" id="A0A318MV04"/>
<sequence>MQFKSSKSFKIGFSFLGVLSLIGCIQVPHPFEKNKTTSLTTPPPSRLIVPPPSNSMLNDKNAQGFAEEMAKAMLEQTVPAVARPAQKGDWILLTKVRSEEDMIIPSFTIIAPNGKVEAVRKGMPVSKKDWISGQQSIFHDVSEQSAPIINQVLTGLQARQMAADPHSLKHRAAKIYFKGVFGAPGDGNKIIAQQFAISFADKANAIQYKPDQADYTVDCHVSVTDGAQGTRGNPVQHVEIIWRVTDNKGKEAGKVSQINDVPAHRLDHYWGDIGSAVGEEAAGGVKQVITNYSGRDNQPLPANNAKESASSNAPELKNIQMQHK</sequence>
<evidence type="ECO:0000256" key="1">
    <source>
        <dbReference type="SAM" id="MobiDB-lite"/>
    </source>
</evidence>
<dbReference type="PROSITE" id="PS51257">
    <property type="entry name" value="PROKAR_LIPOPROTEIN"/>
    <property type="match status" value="1"/>
</dbReference>
<reference evidence="2 3" key="1">
    <citation type="submission" date="2018-05" db="EMBL/GenBank/DDBJ databases">
        <title>Reference genomes for bee gut microbiota database.</title>
        <authorList>
            <person name="Ellegaard K.M."/>
        </authorList>
    </citation>
    <scope>NUCLEOTIDE SEQUENCE [LARGE SCALE GENOMIC DNA]</scope>
    <source>
        <strain evidence="2 3">ESL0284</strain>
    </source>
</reference>
<evidence type="ECO:0000313" key="3">
    <source>
        <dbReference type="Proteomes" id="UP000247565"/>
    </source>
</evidence>
<dbReference type="EMBL" id="QGLT01000006">
    <property type="protein sequence ID" value="PXY98891.1"/>
    <property type="molecule type" value="Genomic_DNA"/>
</dbReference>
<feature type="region of interest" description="Disordered" evidence="1">
    <location>
        <begin position="292"/>
        <end position="324"/>
    </location>
</feature>
<dbReference type="OrthoDB" id="8448536at2"/>
<protein>
    <submittedName>
        <fullName evidence="2">Uncharacterized protein</fullName>
    </submittedName>
</protein>
<gene>
    <name evidence="2" type="ORF">DK869_08420</name>
</gene>
<name>A0A318MV04_9PROT</name>
<organism evidence="2 3">
    <name type="scientific">Commensalibacter melissae</name>
    <dbReference type="NCBI Taxonomy" id="2070537"/>
    <lineage>
        <taxon>Bacteria</taxon>
        <taxon>Pseudomonadati</taxon>
        <taxon>Pseudomonadota</taxon>
        <taxon>Alphaproteobacteria</taxon>
        <taxon>Acetobacterales</taxon>
        <taxon>Acetobacteraceae</taxon>
    </lineage>
</organism>
<dbReference type="RefSeq" id="WP_110439572.1">
    <property type="nucleotide sequence ID" value="NZ_CP046393.1"/>
</dbReference>
<comment type="caution">
    <text evidence="2">The sequence shown here is derived from an EMBL/GenBank/DDBJ whole genome shotgun (WGS) entry which is preliminary data.</text>
</comment>
<keyword evidence="3" id="KW-1185">Reference proteome</keyword>
<feature type="compositionally biased region" description="Low complexity" evidence="1">
    <location>
        <begin position="302"/>
        <end position="313"/>
    </location>
</feature>
<evidence type="ECO:0000313" key="2">
    <source>
        <dbReference type="EMBL" id="PXY98891.1"/>
    </source>
</evidence>
<dbReference type="Proteomes" id="UP000247565">
    <property type="component" value="Unassembled WGS sequence"/>
</dbReference>
<accession>A0A318MV04</accession>
<proteinExistence type="predicted"/>